<organism evidence="3 4">
    <name type="scientific">Tersicoccus phoenicis</name>
    <dbReference type="NCBI Taxonomy" id="554083"/>
    <lineage>
        <taxon>Bacteria</taxon>
        <taxon>Bacillati</taxon>
        <taxon>Actinomycetota</taxon>
        <taxon>Actinomycetes</taxon>
        <taxon>Micrococcales</taxon>
        <taxon>Micrococcaceae</taxon>
        <taxon>Tersicoccus</taxon>
    </lineage>
</organism>
<evidence type="ECO:0000313" key="4">
    <source>
        <dbReference type="Proteomes" id="UP000187085"/>
    </source>
</evidence>
<accession>A0A1R1LET7</accession>
<dbReference type="GO" id="GO:0008720">
    <property type="term" value="F:D-lactate dehydrogenase (NAD+) activity"/>
    <property type="evidence" value="ECO:0007669"/>
    <property type="project" value="TreeGrafter"/>
</dbReference>
<evidence type="ECO:0000256" key="2">
    <source>
        <dbReference type="SAM" id="MobiDB-lite"/>
    </source>
</evidence>
<evidence type="ECO:0000313" key="3">
    <source>
        <dbReference type="EMBL" id="OMH26043.1"/>
    </source>
</evidence>
<dbReference type="STRING" id="554083.BKD30_05600"/>
<protein>
    <submittedName>
        <fullName evidence="3">Uncharacterized protein</fullName>
    </submittedName>
</protein>
<keyword evidence="4" id="KW-1185">Reference proteome</keyword>
<dbReference type="GO" id="GO:0050660">
    <property type="term" value="F:flavin adenine dinucleotide binding"/>
    <property type="evidence" value="ECO:0007669"/>
    <property type="project" value="InterPro"/>
</dbReference>
<reference evidence="3 4" key="1">
    <citation type="submission" date="2016-12" db="EMBL/GenBank/DDBJ databases">
        <title>Draft genome of Tersicoccus phoenicis 1P05MA.</title>
        <authorList>
            <person name="Nakajima Y."/>
            <person name="Yoshizawa S."/>
            <person name="Nakamura K."/>
            <person name="Ogura Y."/>
            <person name="Hayashi T."/>
            <person name="Kogure K."/>
        </authorList>
    </citation>
    <scope>NUCLEOTIDE SEQUENCE [LARGE SCALE GENOMIC DNA]</scope>
    <source>
        <strain evidence="3 4">1p05MA</strain>
    </source>
</reference>
<evidence type="ECO:0000256" key="1">
    <source>
        <dbReference type="ARBA" id="ARBA00023002"/>
    </source>
</evidence>
<dbReference type="Gene3D" id="3.30.43.10">
    <property type="entry name" value="Uridine Diphospho-n-acetylenolpyruvylglucosamine Reductase, domain 2"/>
    <property type="match status" value="1"/>
</dbReference>
<dbReference type="InterPro" id="IPR016167">
    <property type="entry name" value="FAD-bd_PCMH_sub1"/>
</dbReference>
<dbReference type="AlphaFoldDB" id="A0A1R1LET7"/>
<dbReference type="SUPFAM" id="SSF56176">
    <property type="entry name" value="FAD-binding/transporter-associated domain-like"/>
    <property type="match status" value="1"/>
</dbReference>
<dbReference type="Proteomes" id="UP000187085">
    <property type="component" value="Unassembled WGS sequence"/>
</dbReference>
<dbReference type="EMBL" id="MRDE01000024">
    <property type="protein sequence ID" value="OMH26043.1"/>
    <property type="molecule type" value="Genomic_DNA"/>
</dbReference>
<dbReference type="GO" id="GO:0004458">
    <property type="term" value="F:D-lactate dehydrogenase (cytochrome) activity"/>
    <property type="evidence" value="ECO:0007669"/>
    <property type="project" value="TreeGrafter"/>
</dbReference>
<sequence length="105" mass="11420">MAAMARSELPAPVVRPVDPVHPSPGVDRHALERELRARVDGEVRFDAGSRAAYSTDASNYRQVPIGVVVPRTRRAAARTMLICAERRAPVVSRGGGTSLAWCWTI</sequence>
<dbReference type="PANTHER" id="PTHR11748:SF119">
    <property type="entry name" value="D-2-HYDROXYGLUTARATE DEHYDROGENASE"/>
    <property type="match status" value="1"/>
</dbReference>
<keyword evidence="1" id="KW-0560">Oxidoreductase</keyword>
<dbReference type="InterPro" id="IPR036318">
    <property type="entry name" value="FAD-bd_PCMH-like_sf"/>
</dbReference>
<dbReference type="PANTHER" id="PTHR11748">
    <property type="entry name" value="D-LACTATE DEHYDROGENASE"/>
    <property type="match status" value="1"/>
</dbReference>
<name>A0A1R1LET7_9MICC</name>
<dbReference type="GO" id="GO:1903457">
    <property type="term" value="P:lactate catabolic process"/>
    <property type="evidence" value="ECO:0007669"/>
    <property type="project" value="TreeGrafter"/>
</dbReference>
<proteinExistence type="predicted"/>
<gene>
    <name evidence="3" type="ORF">BKD30_05600</name>
</gene>
<feature type="region of interest" description="Disordered" evidence="2">
    <location>
        <begin position="1"/>
        <end position="26"/>
    </location>
</feature>
<comment type="caution">
    <text evidence="3">The sequence shown here is derived from an EMBL/GenBank/DDBJ whole genome shotgun (WGS) entry which is preliminary data.</text>
</comment>